<dbReference type="InterPro" id="IPR035965">
    <property type="entry name" value="PAS-like_dom_sf"/>
</dbReference>
<dbReference type="InterPro" id="IPR001633">
    <property type="entry name" value="EAL_dom"/>
</dbReference>
<evidence type="ECO:0000259" key="1">
    <source>
        <dbReference type="PROSITE" id="PS50112"/>
    </source>
</evidence>
<dbReference type="Gene3D" id="1.20.120.30">
    <property type="entry name" value="Aspartate receptor, ligand-binding domain"/>
    <property type="match status" value="1"/>
</dbReference>
<dbReference type="InterPro" id="IPR000160">
    <property type="entry name" value="GGDEF_dom"/>
</dbReference>
<evidence type="ECO:0000259" key="3">
    <source>
        <dbReference type="PROSITE" id="PS50883"/>
    </source>
</evidence>
<dbReference type="PROSITE" id="PS50887">
    <property type="entry name" value="GGDEF"/>
    <property type="match status" value="1"/>
</dbReference>
<dbReference type="InterPro" id="IPR001610">
    <property type="entry name" value="PAC"/>
</dbReference>
<dbReference type="Pfam" id="PF13426">
    <property type="entry name" value="PAS_9"/>
    <property type="match status" value="1"/>
</dbReference>
<dbReference type="STRING" id="1348657.M622_05730"/>
<dbReference type="PANTHER" id="PTHR44757">
    <property type="entry name" value="DIGUANYLATE CYCLASE DGCP"/>
    <property type="match status" value="1"/>
</dbReference>
<dbReference type="SUPFAM" id="SSF55785">
    <property type="entry name" value="PYP-like sensor domain (PAS domain)"/>
    <property type="match status" value="1"/>
</dbReference>
<dbReference type="PROSITE" id="PS50112">
    <property type="entry name" value="PAS"/>
    <property type="match status" value="1"/>
</dbReference>
<dbReference type="InterPro" id="IPR025991">
    <property type="entry name" value="Chemoreceptor_zinc-bind_dom"/>
</dbReference>
<dbReference type="Pfam" id="PF13682">
    <property type="entry name" value="CZB"/>
    <property type="match status" value="1"/>
</dbReference>
<comment type="caution">
    <text evidence="5">The sequence shown here is derived from an EMBL/GenBank/DDBJ whole genome shotgun (WGS) entry which is preliminary data.</text>
</comment>
<dbReference type="Gene3D" id="3.30.70.270">
    <property type="match status" value="1"/>
</dbReference>
<dbReference type="CDD" id="cd01948">
    <property type="entry name" value="EAL"/>
    <property type="match status" value="1"/>
</dbReference>
<feature type="domain" description="EAL" evidence="3">
    <location>
        <begin position="310"/>
        <end position="564"/>
    </location>
</feature>
<dbReference type="NCBIfam" id="TIGR00254">
    <property type="entry name" value="GGDEF"/>
    <property type="match status" value="1"/>
</dbReference>
<proteinExistence type="predicted"/>
<protein>
    <recommendedName>
        <fullName evidence="7">Diguanylate cyclase</fullName>
    </recommendedName>
</protein>
<dbReference type="Pfam" id="PF00563">
    <property type="entry name" value="EAL"/>
    <property type="match status" value="1"/>
</dbReference>
<dbReference type="Gene3D" id="3.20.20.450">
    <property type="entry name" value="EAL domain"/>
    <property type="match status" value="1"/>
</dbReference>
<dbReference type="InterPro" id="IPR029787">
    <property type="entry name" value="Nucleotide_cyclase"/>
</dbReference>
<organism evidence="5 6">
    <name type="scientific">Thauera terpenica 58Eu</name>
    <dbReference type="NCBI Taxonomy" id="1348657"/>
    <lineage>
        <taxon>Bacteria</taxon>
        <taxon>Pseudomonadati</taxon>
        <taxon>Pseudomonadota</taxon>
        <taxon>Betaproteobacteria</taxon>
        <taxon>Rhodocyclales</taxon>
        <taxon>Zoogloeaceae</taxon>
        <taxon>Thauera</taxon>
    </lineage>
</organism>
<dbReference type="Proteomes" id="UP000015455">
    <property type="component" value="Unassembled WGS sequence"/>
</dbReference>
<feature type="domain" description="GGDEF" evidence="4">
    <location>
        <begin position="167"/>
        <end position="301"/>
    </location>
</feature>
<sequence length="690" mass="77093">MHTLTSLITEPGLATALFSNAREGVVVTDVEGRIIEVNPAFTRITGYTRDEVLGRTPRLLSSGRHPPDFYEAMWHSLRSSGHWSGEVWNRRKDNELFAELLTISAVRDEEGRLQHYLGLFSDITLQTEHKRQLEHIAHYDVLTALPNRVLFADRLQQAMLRANRSGMPLAVAYIDLDSFKTINDNHGHDAGDQLLTAVAARMRKVLRDSDTLARLGGDEFVAVLCDLPDQASSRPLVQRLLATIAEPVVVGGQTLQVSGSLGVTLFPQRTEIEADQLLRQADQAMYQAKLAGKNRYHLFDAEHDDDLRSQHESLERIRLGLDRDEFVLHYQPKVNMRSGEVIGAEALIRWQHPELGLLAPDRFLPVLEHHPLGAALGEWVIDAALAQMACWQELGVRVPVSVNIAANHLQRADFARRLEILLALHPEVAPSMLQLEVLESSALEDMSHVARVMNTCVRLGVGFALDDFGTGYSSLTYLKRLPAETLKIDRSFVHDMLHDADDLAILDGVLGLARAFRREAVAEGVETVAHGELLLRLGCECAQGFGIARPMPPEQLPAWMSCWRPPERWTQQRRLGLEARPLLYASVEHRGWILAIDAHLDGVRDEPPALDPHQCGFGRWLDGAIAEHRDGGDAPLRALDLLHQEVHVLATELLALHAAGRHEAARSSQLRLHFLRDRTIEAIESFLPAF</sequence>
<dbReference type="SUPFAM" id="SSF55073">
    <property type="entry name" value="Nucleotide cyclase"/>
    <property type="match status" value="1"/>
</dbReference>
<dbReference type="FunFam" id="3.30.70.270:FF:000001">
    <property type="entry name" value="Diguanylate cyclase domain protein"/>
    <property type="match status" value="1"/>
</dbReference>
<evidence type="ECO:0000259" key="2">
    <source>
        <dbReference type="PROSITE" id="PS50113"/>
    </source>
</evidence>
<dbReference type="RefSeq" id="WP_021250435.1">
    <property type="nucleotide sequence ID" value="NZ_ATJV01000081.1"/>
</dbReference>
<evidence type="ECO:0008006" key="7">
    <source>
        <dbReference type="Google" id="ProtNLM"/>
    </source>
</evidence>
<dbReference type="eggNOG" id="COG5001">
    <property type="taxonomic scope" value="Bacteria"/>
</dbReference>
<dbReference type="InterPro" id="IPR000014">
    <property type="entry name" value="PAS"/>
</dbReference>
<dbReference type="GO" id="GO:0003824">
    <property type="term" value="F:catalytic activity"/>
    <property type="evidence" value="ECO:0007669"/>
    <property type="project" value="UniProtKB-ARBA"/>
</dbReference>
<keyword evidence="6" id="KW-1185">Reference proteome</keyword>
<dbReference type="CDD" id="cd00130">
    <property type="entry name" value="PAS"/>
    <property type="match status" value="1"/>
</dbReference>
<dbReference type="InterPro" id="IPR035919">
    <property type="entry name" value="EAL_sf"/>
</dbReference>
<dbReference type="SMART" id="SM00267">
    <property type="entry name" value="GGDEF"/>
    <property type="match status" value="1"/>
</dbReference>
<dbReference type="PROSITE" id="PS50883">
    <property type="entry name" value="EAL"/>
    <property type="match status" value="1"/>
</dbReference>
<dbReference type="SMART" id="SM00086">
    <property type="entry name" value="PAC"/>
    <property type="match status" value="1"/>
</dbReference>
<name>S9ZIS0_9RHOO</name>
<dbReference type="SUPFAM" id="SSF141868">
    <property type="entry name" value="EAL domain-like"/>
    <property type="match status" value="1"/>
</dbReference>
<evidence type="ECO:0000313" key="5">
    <source>
        <dbReference type="EMBL" id="EPZ14481.1"/>
    </source>
</evidence>
<gene>
    <name evidence="5" type="ORF">M622_05730</name>
</gene>
<dbReference type="Pfam" id="PF00990">
    <property type="entry name" value="GGDEF"/>
    <property type="match status" value="1"/>
</dbReference>
<evidence type="ECO:0000259" key="4">
    <source>
        <dbReference type="PROSITE" id="PS50887"/>
    </source>
</evidence>
<dbReference type="InterPro" id="IPR052155">
    <property type="entry name" value="Biofilm_reg_signaling"/>
</dbReference>
<feature type="domain" description="PAS" evidence="1">
    <location>
        <begin position="17"/>
        <end position="68"/>
    </location>
</feature>
<dbReference type="SMART" id="SM00052">
    <property type="entry name" value="EAL"/>
    <property type="match status" value="1"/>
</dbReference>
<accession>S9ZIS0</accession>
<dbReference type="SMART" id="SM00091">
    <property type="entry name" value="PAS"/>
    <property type="match status" value="1"/>
</dbReference>
<evidence type="ECO:0000313" key="6">
    <source>
        <dbReference type="Proteomes" id="UP000015455"/>
    </source>
</evidence>
<dbReference type="NCBIfam" id="TIGR00229">
    <property type="entry name" value="sensory_box"/>
    <property type="match status" value="1"/>
</dbReference>
<feature type="domain" description="PAC" evidence="2">
    <location>
        <begin position="83"/>
        <end position="135"/>
    </location>
</feature>
<dbReference type="InterPro" id="IPR000700">
    <property type="entry name" value="PAS-assoc_C"/>
</dbReference>
<dbReference type="PROSITE" id="PS50113">
    <property type="entry name" value="PAC"/>
    <property type="match status" value="1"/>
</dbReference>
<dbReference type="PANTHER" id="PTHR44757:SF2">
    <property type="entry name" value="BIOFILM ARCHITECTURE MAINTENANCE PROTEIN MBAA"/>
    <property type="match status" value="1"/>
</dbReference>
<dbReference type="AlphaFoldDB" id="S9ZIS0"/>
<dbReference type="PATRIC" id="fig|1348657.5.peg.3035"/>
<reference evidence="5 6" key="1">
    <citation type="submission" date="2013-06" db="EMBL/GenBank/DDBJ databases">
        <title>Draft genome sequence of Thauera terpenica.</title>
        <authorList>
            <person name="Liu B."/>
            <person name="Frostegard A.H."/>
            <person name="Shapleigh J.P."/>
        </authorList>
    </citation>
    <scope>NUCLEOTIDE SEQUENCE [LARGE SCALE GENOMIC DNA]</scope>
    <source>
        <strain evidence="5 6">58Eu</strain>
    </source>
</reference>
<dbReference type="Gene3D" id="3.30.450.20">
    <property type="entry name" value="PAS domain"/>
    <property type="match status" value="1"/>
</dbReference>
<dbReference type="InterPro" id="IPR043128">
    <property type="entry name" value="Rev_trsase/Diguanyl_cyclase"/>
</dbReference>
<dbReference type="EMBL" id="ATJV01000081">
    <property type="protein sequence ID" value="EPZ14481.1"/>
    <property type="molecule type" value="Genomic_DNA"/>
</dbReference>
<dbReference type="CDD" id="cd01949">
    <property type="entry name" value="GGDEF"/>
    <property type="match status" value="1"/>
</dbReference>